<dbReference type="AlphaFoldDB" id="A0A941DSX1"/>
<organism evidence="5 6">
    <name type="scientific">Virgibacillus salarius</name>
    <dbReference type="NCBI Taxonomy" id="447199"/>
    <lineage>
        <taxon>Bacteria</taxon>
        <taxon>Bacillati</taxon>
        <taxon>Bacillota</taxon>
        <taxon>Bacilli</taxon>
        <taxon>Bacillales</taxon>
        <taxon>Bacillaceae</taxon>
        <taxon>Virgibacillus</taxon>
    </lineage>
</organism>
<comment type="caution">
    <text evidence="5">The sequence shown here is derived from an EMBL/GenBank/DDBJ whole genome shotgun (WGS) entry which is preliminary data.</text>
</comment>
<dbReference type="NCBIfam" id="NF000326">
    <property type="entry name" value="blaR1_generic"/>
    <property type="match status" value="1"/>
</dbReference>
<feature type="domain" description="Peptidase M56" evidence="4">
    <location>
        <begin position="11"/>
        <end position="303"/>
    </location>
</feature>
<dbReference type="EMBL" id="JAGSOT010000003">
    <property type="protein sequence ID" value="MBR7794786.1"/>
    <property type="molecule type" value="Genomic_DNA"/>
</dbReference>
<keyword evidence="2" id="KW-1133">Transmembrane helix</keyword>
<keyword evidence="6" id="KW-1185">Reference proteome</keyword>
<dbReference type="InterPro" id="IPR012338">
    <property type="entry name" value="Beta-lactam/transpept-like"/>
</dbReference>
<dbReference type="SUPFAM" id="SSF56601">
    <property type="entry name" value="beta-lactamase/transpeptidase-like"/>
    <property type="match status" value="1"/>
</dbReference>
<name>A0A941DSX1_9BACI</name>
<evidence type="ECO:0000256" key="2">
    <source>
        <dbReference type="SAM" id="Phobius"/>
    </source>
</evidence>
<dbReference type="Proteomes" id="UP000675284">
    <property type="component" value="Unassembled WGS sequence"/>
</dbReference>
<dbReference type="GO" id="GO:0008658">
    <property type="term" value="F:penicillin binding"/>
    <property type="evidence" value="ECO:0007669"/>
    <property type="project" value="InterPro"/>
</dbReference>
<sequence length="589" mass="68445">MDFIHFMISFMVSSFTVVVITLIRKLFKNQLSAKWRYHLWFLLLFALTLPFIPTHYLHVGNYLSMDGKQANQTPSSTTLAEEPQAEVNWMQDFSVSVNRMDLTALNEILVVIWILGMLLFTALTIHSWLKLKKIKRATYSIGNNEILSLFEQCKQRLNVTKQINIGISPLVKSPMTFGLFKTYIVLPSHFEKWLSMEEIKYILLHELNHYKYKDIAINYLVVMYQIVYWFNPFVWFAFKEMRLDREIACDIAVLKLLDKQKYRVYGNTIINFVDKNSQSREHFILTNQLNGSKRQIKRRIESIASYTTESKLLKLKSLAIFMLVGLFVTSQIPIISATTAEDNHHKFKHERTIYEDLSNYFVGYEGSFVLYSIQDETYRIYNEEKSTLRVSPNSTYKIYSALFGLESNVITNENSTLKWNGMQYPYDSWNQDQNLTTAMKNSVSWYFQRLDQHVSKDNIQAYLKTINYGNKDISAGLSNYWLESSLKVSPIEQVNALKDFYTNKYGFKDKNIQTVKDAIKLEEKDGMILSGKTGTGSVNGKNISGWFIGYVETEADTFFFATNIQNEASSYGSKAAEITLSILRDKDIY</sequence>
<evidence type="ECO:0000256" key="1">
    <source>
        <dbReference type="ARBA" id="ARBA00011075"/>
    </source>
</evidence>
<dbReference type="Gene3D" id="3.30.2010.10">
    <property type="entry name" value="Metalloproteases ('zincins'), catalytic domain"/>
    <property type="match status" value="1"/>
</dbReference>
<reference evidence="5" key="1">
    <citation type="submission" date="2021-04" db="EMBL/GenBank/DDBJ databases">
        <title>Isolation and polyphasic classification of algal microorganism.</title>
        <authorList>
            <person name="Wang S."/>
        </authorList>
    </citation>
    <scope>NUCLEOTIDE SEQUENCE</scope>
    <source>
        <strain evidence="5">720a</strain>
    </source>
</reference>
<dbReference type="Pfam" id="PF05569">
    <property type="entry name" value="Peptidase_M56"/>
    <property type="match status" value="1"/>
</dbReference>
<accession>A0A941DSX1</accession>
<gene>
    <name evidence="5" type="ORF">KCX74_01880</name>
</gene>
<feature type="domain" description="Penicillin-binding protein transpeptidase" evidence="3">
    <location>
        <begin position="373"/>
        <end position="579"/>
    </location>
</feature>
<dbReference type="PANTHER" id="PTHR34978">
    <property type="entry name" value="POSSIBLE SENSOR-TRANSDUCER PROTEIN BLAR"/>
    <property type="match status" value="1"/>
</dbReference>
<dbReference type="CDD" id="cd07341">
    <property type="entry name" value="M56_BlaR1_MecR1_like"/>
    <property type="match status" value="1"/>
</dbReference>
<evidence type="ECO:0000313" key="5">
    <source>
        <dbReference type="EMBL" id="MBR7794786.1"/>
    </source>
</evidence>
<dbReference type="RefSeq" id="WP_026682099.1">
    <property type="nucleotide sequence ID" value="NZ_CP115959.1"/>
</dbReference>
<feature type="transmembrane region" description="Helical" evidence="2">
    <location>
        <begin position="6"/>
        <end position="27"/>
    </location>
</feature>
<evidence type="ECO:0000259" key="3">
    <source>
        <dbReference type="Pfam" id="PF00905"/>
    </source>
</evidence>
<protein>
    <submittedName>
        <fullName evidence="5">BlaR1 family beta-lactam sensor/signal transducer</fullName>
    </submittedName>
</protein>
<dbReference type="InterPro" id="IPR052173">
    <property type="entry name" value="Beta-lactam_resp_regulator"/>
</dbReference>
<feature type="transmembrane region" description="Helical" evidence="2">
    <location>
        <begin position="108"/>
        <end position="129"/>
    </location>
</feature>
<keyword evidence="2" id="KW-0472">Membrane</keyword>
<keyword evidence="2" id="KW-0812">Transmembrane</keyword>
<dbReference type="Gene3D" id="3.40.710.10">
    <property type="entry name" value="DD-peptidase/beta-lactamase superfamily"/>
    <property type="match status" value="1"/>
</dbReference>
<evidence type="ECO:0000313" key="6">
    <source>
        <dbReference type="Proteomes" id="UP000675284"/>
    </source>
</evidence>
<dbReference type="Pfam" id="PF00905">
    <property type="entry name" value="Transpeptidase"/>
    <property type="match status" value="1"/>
</dbReference>
<evidence type="ECO:0000259" key="4">
    <source>
        <dbReference type="Pfam" id="PF05569"/>
    </source>
</evidence>
<feature type="transmembrane region" description="Helical" evidence="2">
    <location>
        <begin position="39"/>
        <end position="58"/>
    </location>
</feature>
<dbReference type="PANTHER" id="PTHR34978:SF3">
    <property type="entry name" value="SLR0241 PROTEIN"/>
    <property type="match status" value="1"/>
</dbReference>
<feature type="transmembrane region" description="Helical" evidence="2">
    <location>
        <begin position="216"/>
        <end position="238"/>
    </location>
</feature>
<proteinExistence type="inferred from homology"/>
<comment type="similarity">
    <text evidence="1">Belongs to the peptidase M56 family.</text>
</comment>
<dbReference type="InterPro" id="IPR008756">
    <property type="entry name" value="Peptidase_M56"/>
</dbReference>
<dbReference type="InterPro" id="IPR001460">
    <property type="entry name" value="PCN-bd_Tpept"/>
</dbReference>